<sequence>MEPADCQLPLYKARDKVTGDLGALKMVIEMQPDDRFLHFRRKSSSLKTCRHANSWPTMGVSLVMSLRLPWDPAQPLPRNTHS</sequence>
<name>A0A5N4DU51_CAMDR</name>
<protein>
    <submittedName>
        <fullName evidence="1">Mitogen-activated protein kinase kinase kinase kinase 1</fullName>
    </submittedName>
</protein>
<dbReference type="AlphaFoldDB" id="A0A5N4DU51"/>
<organism evidence="1 2">
    <name type="scientific">Camelus dromedarius</name>
    <name type="common">Dromedary</name>
    <name type="synonym">Arabian camel</name>
    <dbReference type="NCBI Taxonomy" id="9838"/>
    <lineage>
        <taxon>Eukaryota</taxon>
        <taxon>Metazoa</taxon>
        <taxon>Chordata</taxon>
        <taxon>Craniata</taxon>
        <taxon>Vertebrata</taxon>
        <taxon>Euteleostomi</taxon>
        <taxon>Mammalia</taxon>
        <taxon>Eutheria</taxon>
        <taxon>Laurasiatheria</taxon>
        <taxon>Artiodactyla</taxon>
        <taxon>Tylopoda</taxon>
        <taxon>Camelidae</taxon>
        <taxon>Camelus</taxon>
    </lineage>
</organism>
<evidence type="ECO:0000313" key="1">
    <source>
        <dbReference type="EMBL" id="KAB1274671.1"/>
    </source>
</evidence>
<proteinExistence type="predicted"/>
<dbReference type="GO" id="GO:0016301">
    <property type="term" value="F:kinase activity"/>
    <property type="evidence" value="ECO:0007669"/>
    <property type="project" value="UniProtKB-KW"/>
</dbReference>
<dbReference type="Proteomes" id="UP000299084">
    <property type="component" value="Unassembled WGS sequence"/>
</dbReference>
<comment type="caution">
    <text evidence="1">The sequence shown here is derived from an EMBL/GenBank/DDBJ whole genome shotgun (WGS) entry which is preliminary data.</text>
</comment>
<reference evidence="1 2" key="1">
    <citation type="journal article" date="2019" name="Mol. Ecol. Resour.">
        <title>Improving Illumina assemblies with Hi-C and long reads: an example with the North African dromedary.</title>
        <authorList>
            <person name="Elbers J.P."/>
            <person name="Rogers M.F."/>
            <person name="Perelman P.L."/>
            <person name="Proskuryakova A.A."/>
            <person name="Serdyukova N.A."/>
            <person name="Johnson W.E."/>
            <person name="Horin P."/>
            <person name="Corander J."/>
            <person name="Murphy D."/>
            <person name="Burger P.A."/>
        </authorList>
    </citation>
    <scope>NUCLEOTIDE SEQUENCE [LARGE SCALE GENOMIC DNA]</scope>
    <source>
        <strain evidence="1">Drom800</strain>
        <tissue evidence="1">Blood</tissue>
    </source>
</reference>
<keyword evidence="1" id="KW-0418">Kinase</keyword>
<keyword evidence="1" id="KW-0808">Transferase</keyword>
<gene>
    <name evidence="1" type="ORF">Cadr_000011650</name>
</gene>
<keyword evidence="2" id="KW-1185">Reference proteome</keyword>
<dbReference type="EMBL" id="JWIN03000009">
    <property type="protein sequence ID" value="KAB1274671.1"/>
    <property type="molecule type" value="Genomic_DNA"/>
</dbReference>
<accession>A0A5N4DU51</accession>
<evidence type="ECO:0000313" key="2">
    <source>
        <dbReference type="Proteomes" id="UP000299084"/>
    </source>
</evidence>